<dbReference type="RefSeq" id="WP_145204107.1">
    <property type="nucleotide sequence ID" value="NZ_CP036434.1"/>
</dbReference>
<dbReference type="AlphaFoldDB" id="A0A518EZN8"/>
<name>A0A518EZN8_9BACT</name>
<evidence type="ECO:0008006" key="3">
    <source>
        <dbReference type="Google" id="ProtNLM"/>
    </source>
</evidence>
<accession>A0A518EZN8</accession>
<dbReference type="Pfam" id="PF07586">
    <property type="entry name" value="HXXSHH"/>
    <property type="match status" value="1"/>
</dbReference>
<dbReference type="PROSITE" id="PS51318">
    <property type="entry name" value="TAT"/>
    <property type="match status" value="1"/>
</dbReference>
<sequence length="473" mass="52496">MTRPHIDLGSLDRRRFLRGSAVALALPWFESVASALPSLGCGDSEGKTTRKRFASIYFPDGVPMPLREDPAFDEWSWFPHGSGRDFAFTKCLDVLTPLRDDLTIVSGMSHPTVRDVHGHSNADQFLTGGLTGGTGDYQNSISLDQAFAAEVGDQTRYSSLVMSTDGGTGTPRGAHTLSFDRNGRAIPAAHRPKKIFDSLFLTRNGEAASRLAISQSALDELLEDARSLRRTLPENDREALDEYLDAVRETEIKVEKAKRWMSIPLPTVDADHLNLEVTPDDPRNYLQTMFELMYLAFRTDSTRTATYQIGRENGIGHSDHLARAVGFPLSHQLSHDTKNPGGWKDFGTYCRFLAEEFGRFAEKLKATPEPGGQGNMLDHTLLLFGSASSAFHLSRNYPLVLAGGKRMGFAHGQYLNFAGEEMFGGAWDGGKEPWQQEFERDDRPLADLYLTMLRRLGVEAESFVGSRRPVSEV</sequence>
<keyword evidence="2" id="KW-1185">Reference proteome</keyword>
<reference evidence="1 2" key="1">
    <citation type="submission" date="2019-02" db="EMBL/GenBank/DDBJ databases">
        <title>Deep-cultivation of Planctomycetes and their phenomic and genomic characterization uncovers novel biology.</title>
        <authorList>
            <person name="Wiegand S."/>
            <person name="Jogler M."/>
            <person name="Boedeker C."/>
            <person name="Pinto D."/>
            <person name="Vollmers J."/>
            <person name="Rivas-Marin E."/>
            <person name="Kohn T."/>
            <person name="Peeters S.H."/>
            <person name="Heuer A."/>
            <person name="Rast P."/>
            <person name="Oberbeckmann S."/>
            <person name="Bunk B."/>
            <person name="Jeske O."/>
            <person name="Meyerdierks A."/>
            <person name="Storesund J.E."/>
            <person name="Kallscheuer N."/>
            <person name="Luecker S."/>
            <person name="Lage O.M."/>
            <person name="Pohl T."/>
            <person name="Merkel B.J."/>
            <person name="Hornburger P."/>
            <person name="Mueller R.-W."/>
            <person name="Bruemmer F."/>
            <person name="Labrenz M."/>
            <person name="Spormann A.M."/>
            <person name="Op den Camp H."/>
            <person name="Overmann J."/>
            <person name="Amann R."/>
            <person name="Jetten M.S.M."/>
            <person name="Mascher T."/>
            <person name="Medema M.H."/>
            <person name="Devos D.P."/>
            <person name="Kaster A.-K."/>
            <person name="Ovreas L."/>
            <person name="Rohde M."/>
            <person name="Galperin M.Y."/>
            <person name="Jogler C."/>
        </authorList>
    </citation>
    <scope>NUCLEOTIDE SEQUENCE [LARGE SCALE GENOMIC DNA]</scope>
    <source>
        <strain evidence="1 2">Poly30</strain>
    </source>
</reference>
<evidence type="ECO:0000313" key="2">
    <source>
        <dbReference type="Proteomes" id="UP000320390"/>
    </source>
</evidence>
<organism evidence="1 2">
    <name type="scientific">Saltatorellus ferox</name>
    <dbReference type="NCBI Taxonomy" id="2528018"/>
    <lineage>
        <taxon>Bacteria</taxon>
        <taxon>Pseudomonadati</taxon>
        <taxon>Planctomycetota</taxon>
        <taxon>Planctomycetia</taxon>
        <taxon>Planctomycetia incertae sedis</taxon>
        <taxon>Saltatorellus</taxon>
    </lineage>
</organism>
<dbReference type="Proteomes" id="UP000320390">
    <property type="component" value="Chromosome"/>
</dbReference>
<evidence type="ECO:0000313" key="1">
    <source>
        <dbReference type="EMBL" id="QDV09550.1"/>
    </source>
</evidence>
<proteinExistence type="predicted"/>
<gene>
    <name evidence="1" type="ORF">Poly30_51080</name>
</gene>
<dbReference type="OrthoDB" id="9146593at2"/>
<dbReference type="EMBL" id="CP036434">
    <property type="protein sequence ID" value="QDV09550.1"/>
    <property type="molecule type" value="Genomic_DNA"/>
</dbReference>
<dbReference type="InterPro" id="IPR006311">
    <property type="entry name" value="TAT_signal"/>
</dbReference>
<dbReference type="InterPro" id="IPR011447">
    <property type="entry name" value="DUF1552"/>
</dbReference>
<protein>
    <recommendedName>
        <fullName evidence="3">DUF1552 domain-containing protein</fullName>
    </recommendedName>
</protein>